<evidence type="ECO:0000256" key="1">
    <source>
        <dbReference type="SAM" id="MobiDB-lite"/>
    </source>
</evidence>
<organism evidence="2 3">
    <name type="scientific">Kitasatospora viridis</name>
    <dbReference type="NCBI Taxonomy" id="281105"/>
    <lineage>
        <taxon>Bacteria</taxon>
        <taxon>Bacillati</taxon>
        <taxon>Actinomycetota</taxon>
        <taxon>Actinomycetes</taxon>
        <taxon>Kitasatosporales</taxon>
        <taxon>Streptomycetaceae</taxon>
        <taxon>Kitasatospora</taxon>
    </lineage>
</organism>
<dbReference type="RefSeq" id="WP_145905691.1">
    <property type="nucleotide sequence ID" value="NZ_BAAAMZ010000006.1"/>
</dbReference>
<evidence type="ECO:0000313" key="2">
    <source>
        <dbReference type="EMBL" id="TWF99422.1"/>
    </source>
</evidence>
<feature type="region of interest" description="Disordered" evidence="1">
    <location>
        <begin position="507"/>
        <end position="533"/>
    </location>
</feature>
<feature type="compositionally biased region" description="Low complexity" evidence="1">
    <location>
        <begin position="507"/>
        <end position="522"/>
    </location>
</feature>
<reference evidence="2 3" key="1">
    <citation type="submission" date="2019-06" db="EMBL/GenBank/DDBJ databases">
        <title>Sequencing the genomes of 1000 actinobacteria strains.</title>
        <authorList>
            <person name="Klenk H.-P."/>
        </authorList>
    </citation>
    <scope>NUCLEOTIDE SEQUENCE [LARGE SCALE GENOMIC DNA]</scope>
    <source>
        <strain evidence="2 3">DSM 44826</strain>
    </source>
</reference>
<dbReference type="OrthoDB" id="4008664at2"/>
<sequence>MVQRQVAALYATPAVTLLLKDLQEATRANPRGGPQNYVPPNGGEIAEANYHHFVFGQRGSGKSSLLRHLEQLSGADGRISVWIDEEVFANLSYPDVLVSAVHELIKGVRIALLNKVGPAPKRGMVKRIFRIAEKLNENQILANSLAQSARDLEMLKFAPLDRKVQWTISSESSETAGVSAGLKMNIVSLDSKIEETGKLAVSSSEVVEGSKEQYLERALTNFRGLLTEAANITGGGFVFVDDLYQLRRDVQPLVLGYLHRLVKDTGLWLKIGTIRYSTITFKPGDPPRGMQIGHDAHEVPLDRGLRHFRSTQEFLEEILVKIASKSNVDVQALFTDETRKRLVLAAGGVARDYLRLAAGSITEARNRGVSEKSGSHRVIVEDVNKAAGGLSPSKLADLSKDEPGEAQQLENLVRQLTEFCREHKSAYFLVATDEAGLTEQIDKLQHLRFTHLLYESETVPDKGSQRFNVWLLDVAELSAQRATQNMDFLKWDRRENRRNRKLIFTIPEPAASDKSAASPAVAGQGEQLRLGEE</sequence>
<proteinExistence type="predicted"/>
<gene>
    <name evidence="2" type="ORF">FHX73_113266</name>
</gene>
<dbReference type="InterPro" id="IPR027417">
    <property type="entry name" value="P-loop_NTPase"/>
</dbReference>
<dbReference type="EMBL" id="VIWT01000001">
    <property type="protein sequence ID" value="TWF99422.1"/>
    <property type="molecule type" value="Genomic_DNA"/>
</dbReference>
<dbReference type="SUPFAM" id="SSF52540">
    <property type="entry name" value="P-loop containing nucleoside triphosphate hydrolases"/>
    <property type="match status" value="1"/>
</dbReference>
<protein>
    <submittedName>
        <fullName evidence="2">Uncharacterized protein</fullName>
    </submittedName>
</protein>
<evidence type="ECO:0000313" key="3">
    <source>
        <dbReference type="Proteomes" id="UP000317940"/>
    </source>
</evidence>
<comment type="caution">
    <text evidence="2">The sequence shown here is derived from an EMBL/GenBank/DDBJ whole genome shotgun (WGS) entry which is preliminary data.</text>
</comment>
<dbReference type="AlphaFoldDB" id="A0A561UJ75"/>
<dbReference type="Proteomes" id="UP000317940">
    <property type="component" value="Unassembled WGS sequence"/>
</dbReference>
<name>A0A561UJ75_9ACTN</name>
<accession>A0A561UJ75</accession>
<keyword evidence="3" id="KW-1185">Reference proteome</keyword>